<dbReference type="Pfam" id="PF00072">
    <property type="entry name" value="Response_reg"/>
    <property type="match status" value="1"/>
</dbReference>
<dbReference type="PROSITE" id="PS50113">
    <property type="entry name" value="PAC"/>
    <property type="match status" value="2"/>
</dbReference>
<dbReference type="InterPro" id="IPR001789">
    <property type="entry name" value="Sig_transdc_resp-reg_receiver"/>
</dbReference>
<proteinExistence type="predicted"/>
<dbReference type="Gene3D" id="3.30.565.10">
    <property type="entry name" value="Histidine kinase-like ATPase, C-terminal domain"/>
    <property type="match status" value="1"/>
</dbReference>
<dbReference type="Gene3D" id="3.40.50.2300">
    <property type="match status" value="1"/>
</dbReference>
<sequence>MSQPWFPAGGSAMAAKIRAHDWAATPLGPVETWPAPLRAAVNLMVNAPECMFMVWGEEVTFLYNDVYAPILGPRAPGALGASMRVLWGDVWDSVRGPIESAYRGQSERHVEMYIQMHRYGVPEDTWWTFSFTPIYLEDGRVGGAFCLTNEVTEKIQAERRLAREHERLAQLFEQAPMFMAFLSGPEHRIEVVNPGYLRLIDHRDVVGKTVAEALPDAVEQGYLDLLDGVYRTGEVYAANSAAYAVRAEPGGPVHPRYVDIVFQPIRDERGQITGVFVQGVDVTARIEGEAAMRALDAHSRQVIDSATDYAILATDLQGRITHWNAGAQLILGWSERQMRGHTTERLFTEQDIANGVAERELLDALETGRVVRERWQVRRSGERFWASSATTVLRNADGTAIGFVKVLGDRTAERMAIDALRDSEARLTALVSASSDALFMIDAHWTQMRQLTGTGAARDSFAPIERWMARHIPDSDQHRVVAAVHEAVNSRQPLTLEHPVRRNDGSLGWSLSRAVPLFDAEGKLHGWFGAATDITARRDAENRLRELTASLEERVRERTDELLLAEEKLRQSQKMEAVGQLTGGLAHDFNNLLTAVTMGLDLLQQRIEAGRYDRLERYLEMARSGASRAASLTQRLLAFSRRQTLAPTAVDVNQLVDGMGDILRRTLGPSIQTHFQLASPLWRVLVDAPQLENALLNLCINARDAMPEGGQLIIETHNIELDAEAAASLELAPGPYVRLGVQDTGTGMSAEVMERVFEPFFTTKPIGQGTGLGLSMIYGFMRQSGGQVRMASRLGHGTTMQLLLPRLDGAEDAIAADGVEPAALDPHTRGEVLLVEDEAPVRALIAEVLGEAGCRVTAVADGHAALEYLRGAAPIDLLLTDVGLPGGLNGRQVADAGRQLRPGLRVLFVTGYAANAAVGAGQLEAGMEVMTKPFQAAELARRVQAILAPSR</sequence>
<dbReference type="InterPro" id="IPR011006">
    <property type="entry name" value="CheY-like_superfamily"/>
</dbReference>
<evidence type="ECO:0000259" key="7">
    <source>
        <dbReference type="PROSITE" id="PS50112"/>
    </source>
</evidence>
<dbReference type="Gene3D" id="3.30.450.20">
    <property type="entry name" value="PAS domain"/>
    <property type="match status" value="4"/>
</dbReference>
<dbReference type="SUPFAM" id="SSF55874">
    <property type="entry name" value="ATPase domain of HSP90 chaperone/DNA topoisomerase II/histidine kinase"/>
    <property type="match status" value="1"/>
</dbReference>
<feature type="domain" description="PAC" evidence="8">
    <location>
        <begin position="370"/>
        <end position="422"/>
    </location>
</feature>
<feature type="domain" description="PAS" evidence="7">
    <location>
        <begin position="295"/>
        <end position="368"/>
    </location>
</feature>
<evidence type="ECO:0000256" key="3">
    <source>
        <dbReference type="ARBA" id="ARBA00022553"/>
    </source>
</evidence>
<dbReference type="CDD" id="cd18161">
    <property type="entry name" value="REC_hyHK_blue-like"/>
    <property type="match status" value="1"/>
</dbReference>
<dbReference type="SMART" id="SM00086">
    <property type="entry name" value="PAC"/>
    <property type="match status" value="3"/>
</dbReference>
<dbReference type="CDD" id="cd00082">
    <property type="entry name" value="HisKA"/>
    <property type="match status" value="1"/>
</dbReference>
<dbReference type="NCBIfam" id="TIGR00229">
    <property type="entry name" value="sensory_box"/>
    <property type="match status" value="2"/>
</dbReference>
<dbReference type="SUPFAM" id="SSF47384">
    <property type="entry name" value="Homodimeric domain of signal transducing histidine kinase"/>
    <property type="match status" value="1"/>
</dbReference>
<dbReference type="Gene3D" id="1.10.287.130">
    <property type="match status" value="1"/>
</dbReference>
<dbReference type="CDD" id="cd00130">
    <property type="entry name" value="PAS"/>
    <property type="match status" value="2"/>
</dbReference>
<evidence type="ECO:0000256" key="4">
    <source>
        <dbReference type="PROSITE-ProRule" id="PRU00169"/>
    </source>
</evidence>
<evidence type="ECO:0000256" key="2">
    <source>
        <dbReference type="ARBA" id="ARBA00012438"/>
    </source>
</evidence>
<feature type="modified residue" description="4-aspartylphosphate" evidence="4">
    <location>
        <position position="881"/>
    </location>
</feature>
<dbReference type="Proteomes" id="UP001234354">
    <property type="component" value="Unassembled WGS sequence"/>
</dbReference>
<dbReference type="SUPFAM" id="SSF52172">
    <property type="entry name" value="CheY-like"/>
    <property type="match status" value="1"/>
</dbReference>
<evidence type="ECO:0000259" key="8">
    <source>
        <dbReference type="PROSITE" id="PS50113"/>
    </source>
</evidence>
<organism evidence="9 10">
    <name type="scientific">Pseudoxanthomonas winnipegensis</name>
    <dbReference type="NCBI Taxonomy" id="2480810"/>
    <lineage>
        <taxon>Bacteria</taxon>
        <taxon>Pseudomonadati</taxon>
        <taxon>Pseudomonadota</taxon>
        <taxon>Gammaproteobacteria</taxon>
        <taxon>Lysobacterales</taxon>
        <taxon>Lysobacteraceae</taxon>
        <taxon>Pseudoxanthomonas</taxon>
    </lineage>
</organism>
<dbReference type="SMART" id="SM00448">
    <property type="entry name" value="REC"/>
    <property type="match status" value="1"/>
</dbReference>
<dbReference type="InterPro" id="IPR004358">
    <property type="entry name" value="Sig_transdc_His_kin-like_C"/>
</dbReference>
<dbReference type="InterPro" id="IPR000014">
    <property type="entry name" value="PAS"/>
</dbReference>
<evidence type="ECO:0000259" key="6">
    <source>
        <dbReference type="PROSITE" id="PS50110"/>
    </source>
</evidence>
<accession>A0AAW8GFC2</accession>
<evidence type="ECO:0000313" key="9">
    <source>
        <dbReference type="EMBL" id="MDQ1120461.1"/>
    </source>
</evidence>
<dbReference type="Pfam" id="PF08448">
    <property type="entry name" value="PAS_4"/>
    <property type="match status" value="3"/>
</dbReference>
<name>A0AAW8GFC2_9GAMM</name>
<dbReference type="InterPro" id="IPR036097">
    <property type="entry name" value="HisK_dim/P_sf"/>
</dbReference>
<comment type="caution">
    <text evidence="9">The sequence shown here is derived from an EMBL/GenBank/DDBJ whole genome shotgun (WGS) entry which is preliminary data.</text>
</comment>
<dbReference type="InterPro" id="IPR000700">
    <property type="entry name" value="PAS-assoc_C"/>
</dbReference>
<dbReference type="PROSITE" id="PS50109">
    <property type="entry name" value="HIS_KIN"/>
    <property type="match status" value="1"/>
</dbReference>
<dbReference type="PROSITE" id="PS50110">
    <property type="entry name" value="RESPONSE_REGULATORY"/>
    <property type="match status" value="1"/>
</dbReference>
<dbReference type="InterPro" id="IPR003594">
    <property type="entry name" value="HATPase_dom"/>
</dbReference>
<dbReference type="InterPro" id="IPR013656">
    <property type="entry name" value="PAS_4"/>
</dbReference>
<evidence type="ECO:0000256" key="1">
    <source>
        <dbReference type="ARBA" id="ARBA00000085"/>
    </source>
</evidence>
<reference evidence="9" key="1">
    <citation type="submission" date="2023-07" db="EMBL/GenBank/DDBJ databases">
        <title>Functional and genomic diversity of the sorghum phyllosphere microbiome.</title>
        <authorList>
            <person name="Shade A."/>
        </authorList>
    </citation>
    <scope>NUCLEOTIDE SEQUENCE</scope>
    <source>
        <strain evidence="9">SORGH_AS_0908</strain>
    </source>
</reference>
<dbReference type="SMART" id="SM00387">
    <property type="entry name" value="HATPase_c"/>
    <property type="match status" value="1"/>
</dbReference>
<dbReference type="PRINTS" id="PR00344">
    <property type="entry name" value="BCTRLSENSOR"/>
</dbReference>
<dbReference type="InterPro" id="IPR001610">
    <property type="entry name" value="PAC"/>
</dbReference>
<dbReference type="RefSeq" id="WP_306993900.1">
    <property type="nucleotide sequence ID" value="NZ_JAUTBB010000001.1"/>
</dbReference>
<feature type="domain" description="Histidine kinase" evidence="5">
    <location>
        <begin position="584"/>
        <end position="808"/>
    </location>
</feature>
<dbReference type="InterPro" id="IPR003661">
    <property type="entry name" value="HisK_dim/P_dom"/>
</dbReference>
<dbReference type="SMART" id="SM00091">
    <property type="entry name" value="PAS"/>
    <property type="match status" value="3"/>
</dbReference>
<dbReference type="GO" id="GO:0000155">
    <property type="term" value="F:phosphorelay sensor kinase activity"/>
    <property type="evidence" value="ECO:0007669"/>
    <property type="project" value="InterPro"/>
</dbReference>
<dbReference type="SUPFAM" id="SSF55785">
    <property type="entry name" value="PYP-like sensor domain (PAS domain)"/>
    <property type="match status" value="4"/>
</dbReference>
<dbReference type="PANTHER" id="PTHR43065">
    <property type="entry name" value="SENSOR HISTIDINE KINASE"/>
    <property type="match status" value="1"/>
</dbReference>
<feature type="domain" description="PAC" evidence="8">
    <location>
        <begin position="494"/>
        <end position="546"/>
    </location>
</feature>
<dbReference type="EMBL" id="JAUTBB010000001">
    <property type="protein sequence ID" value="MDQ1120461.1"/>
    <property type="molecule type" value="Genomic_DNA"/>
</dbReference>
<dbReference type="PANTHER" id="PTHR43065:SF42">
    <property type="entry name" value="TWO-COMPONENT SENSOR PPRA"/>
    <property type="match status" value="1"/>
</dbReference>
<evidence type="ECO:0000259" key="5">
    <source>
        <dbReference type="PROSITE" id="PS50109"/>
    </source>
</evidence>
<dbReference type="InterPro" id="IPR005467">
    <property type="entry name" value="His_kinase_dom"/>
</dbReference>
<dbReference type="AlphaFoldDB" id="A0AAW8GFC2"/>
<dbReference type="Pfam" id="PF00512">
    <property type="entry name" value="HisKA"/>
    <property type="match status" value="1"/>
</dbReference>
<dbReference type="InterPro" id="IPR035965">
    <property type="entry name" value="PAS-like_dom_sf"/>
</dbReference>
<evidence type="ECO:0000313" key="10">
    <source>
        <dbReference type="Proteomes" id="UP001234354"/>
    </source>
</evidence>
<dbReference type="EC" id="2.7.13.3" evidence="2"/>
<comment type="catalytic activity">
    <reaction evidence="1">
        <text>ATP + protein L-histidine = ADP + protein N-phospho-L-histidine.</text>
        <dbReference type="EC" id="2.7.13.3"/>
    </reaction>
</comment>
<gene>
    <name evidence="9" type="ORF">QE383_002769</name>
</gene>
<dbReference type="InterPro" id="IPR036890">
    <property type="entry name" value="HATPase_C_sf"/>
</dbReference>
<keyword evidence="3 4" id="KW-0597">Phosphoprotein</keyword>
<protein>
    <recommendedName>
        <fullName evidence="2">histidine kinase</fullName>
        <ecNumber evidence="2">2.7.13.3</ecNumber>
    </recommendedName>
</protein>
<dbReference type="PROSITE" id="PS50112">
    <property type="entry name" value="PAS"/>
    <property type="match status" value="1"/>
</dbReference>
<feature type="domain" description="Response regulatory" evidence="6">
    <location>
        <begin position="831"/>
        <end position="947"/>
    </location>
</feature>
<dbReference type="SMART" id="SM00388">
    <property type="entry name" value="HisKA"/>
    <property type="match status" value="1"/>
</dbReference>
<dbReference type="Pfam" id="PF02518">
    <property type="entry name" value="HATPase_c"/>
    <property type="match status" value="1"/>
</dbReference>